<comment type="caution">
    <text evidence="2">The sequence shown here is derived from an EMBL/GenBank/DDBJ whole genome shotgun (WGS) entry which is preliminary data.</text>
</comment>
<protein>
    <submittedName>
        <fullName evidence="2">Uncharacterized protein</fullName>
    </submittedName>
</protein>
<accession>A0ABP9HUU1</accession>
<reference evidence="3" key="1">
    <citation type="journal article" date="2019" name="Int. J. Syst. Evol. Microbiol.">
        <title>The Global Catalogue of Microorganisms (GCM) 10K type strain sequencing project: providing services to taxonomists for standard genome sequencing and annotation.</title>
        <authorList>
            <consortium name="The Broad Institute Genomics Platform"/>
            <consortium name="The Broad Institute Genome Sequencing Center for Infectious Disease"/>
            <person name="Wu L."/>
            <person name="Ma J."/>
        </authorList>
    </citation>
    <scope>NUCLEOTIDE SEQUENCE [LARGE SCALE GENOMIC DNA]</scope>
    <source>
        <strain evidence="3">JCM 17986</strain>
    </source>
</reference>
<sequence length="77" mass="7651">MTSPKSDNATNGCPSGATHPNTAGPARIPNTISTTTNGTRIPQRSNPARAMGANAKSATTTTRSAVSRVMEAPGGGA</sequence>
<gene>
    <name evidence="2" type="ORF">GCM10023205_54580</name>
</gene>
<feature type="compositionally biased region" description="Low complexity" evidence="1">
    <location>
        <begin position="57"/>
        <end position="69"/>
    </location>
</feature>
<organism evidence="2 3">
    <name type="scientific">Yinghuangia aomiensis</name>
    <dbReference type="NCBI Taxonomy" id="676205"/>
    <lineage>
        <taxon>Bacteria</taxon>
        <taxon>Bacillati</taxon>
        <taxon>Actinomycetota</taxon>
        <taxon>Actinomycetes</taxon>
        <taxon>Kitasatosporales</taxon>
        <taxon>Streptomycetaceae</taxon>
        <taxon>Yinghuangia</taxon>
    </lineage>
</organism>
<feature type="compositionally biased region" description="Polar residues" evidence="1">
    <location>
        <begin position="30"/>
        <end position="46"/>
    </location>
</feature>
<dbReference type="Proteomes" id="UP001500466">
    <property type="component" value="Unassembled WGS sequence"/>
</dbReference>
<evidence type="ECO:0000313" key="3">
    <source>
        <dbReference type="Proteomes" id="UP001500466"/>
    </source>
</evidence>
<proteinExistence type="predicted"/>
<feature type="compositionally biased region" description="Polar residues" evidence="1">
    <location>
        <begin position="1"/>
        <end position="21"/>
    </location>
</feature>
<evidence type="ECO:0000256" key="1">
    <source>
        <dbReference type="SAM" id="MobiDB-lite"/>
    </source>
</evidence>
<name>A0ABP9HUU1_9ACTN</name>
<dbReference type="EMBL" id="BAABHS010000021">
    <property type="protein sequence ID" value="GAA4979198.1"/>
    <property type="molecule type" value="Genomic_DNA"/>
</dbReference>
<keyword evidence="3" id="KW-1185">Reference proteome</keyword>
<evidence type="ECO:0000313" key="2">
    <source>
        <dbReference type="EMBL" id="GAA4979198.1"/>
    </source>
</evidence>
<feature type="region of interest" description="Disordered" evidence="1">
    <location>
        <begin position="1"/>
        <end position="77"/>
    </location>
</feature>